<evidence type="ECO:0000256" key="2">
    <source>
        <dbReference type="SAM" id="Phobius"/>
    </source>
</evidence>
<accession>A0A936TDN3</accession>
<feature type="transmembrane region" description="Helical" evidence="2">
    <location>
        <begin position="144"/>
        <end position="165"/>
    </location>
</feature>
<evidence type="ECO:0000313" key="4">
    <source>
        <dbReference type="EMBL" id="MBK9297776.1"/>
    </source>
</evidence>
<dbReference type="GO" id="GO:0008237">
    <property type="term" value="F:metallopeptidase activity"/>
    <property type="evidence" value="ECO:0007669"/>
    <property type="project" value="UniProtKB-KW"/>
</dbReference>
<feature type="transmembrane region" description="Helical" evidence="2">
    <location>
        <begin position="209"/>
        <end position="228"/>
    </location>
</feature>
<keyword evidence="4" id="KW-0645">Protease</keyword>
<comment type="caution">
    <text evidence="4">The sequence shown here is derived from an EMBL/GenBank/DDBJ whole genome shotgun (WGS) entry which is preliminary data.</text>
</comment>
<gene>
    <name evidence="4" type="ORF">IPN02_13285</name>
</gene>
<feature type="compositionally biased region" description="Pro residues" evidence="1">
    <location>
        <begin position="331"/>
        <end position="341"/>
    </location>
</feature>
<keyword evidence="2" id="KW-0812">Transmembrane</keyword>
<name>A0A936TDN3_9ACTN</name>
<dbReference type="AlphaFoldDB" id="A0A936TDN3"/>
<feature type="region of interest" description="Disordered" evidence="1">
    <location>
        <begin position="316"/>
        <end position="354"/>
    </location>
</feature>
<feature type="transmembrane region" description="Helical" evidence="2">
    <location>
        <begin position="266"/>
        <end position="292"/>
    </location>
</feature>
<dbReference type="EMBL" id="JADJZA010000007">
    <property type="protein sequence ID" value="MBK9297776.1"/>
    <property type="molecule type" value="Genomic_DNA"/>
</dbReference>
<protein>
    <submittedName>
        <fullName evidence="4">CPBP family intramembrane metalloprotease</fullName>
    </submittedName>
</protein>
<organism evidence="4 5">
    <name type="scientific">Candidatus Neomicrothrix subdominans</name>
    <dbReference type="NCBI Taxonomy" id="2954438"/>
    <lineage>
        <taxon>Bacteria</taxon>
        <taxon>Bacillati</taxon>
        <taxon>Actinomycetota</taxon>
        <taxon>Acidimicrobiia</taxon>
        <taxon>Acidimicrobiales</taxon>
        <taxon>Microthrixaceae</taxon>
        <taxon>Candidatus Neomicrothrix</taxon>
    </lineage>
</organism>
<keyword evidence="4" id="KW-0378">Hydrolase</keyword>
<dbReference type="Pfam" id="PF02517">
    <property type="entry name" value="Rce1-like"/>
    <property type="match status" value="1"/>
</dbReference>
<dbReference type="Proteomes" id="UP000727993">
    <property type="component" value="Unassembled WGS sequence"/>
</dbReference>
<feature type="transmembrane region" description="Helical" evidence="2">
    <location>
        <begin position="83"/>
        <end position="101"/>
    </location>
</feature>
<sequence>MSHQQPTSTRSTASVLGDYLRFWSGRDSFRPRATPSTGWFLPLWGVSLAVAYASSIVVTIAVVAFGSDPPENAIGDLVESGPVLSLILTAVVLAPLIEEVAFRLPMSLRPWHVAGGIGVLSVMFVPSLFGVSLGQAIVGGDDEAIAAVVEVALTVGVICVLGLILRRLLPREPSDGPALVSTRVRFGVIVTLTVVFAGAHLGNFAEFTWFLPAFILPQVLVGMVLAYVRVIRSWWMGVAIHALNNAVAVGFGLLPRLVGQDGGQAVVGVAIVGSIILLGGSSAIALGVNAYLTWERNQHTFPGGYAAPTHSPGGYAAPVPPAAGAADPWPHGRPPPWPPPSGRSTAPESTAFGD</sequence>
<proteinExistence type="predicted"/>
<dbReference type="InterPro" id="IPR003675">
    <property type="entry name" value="Rce1/LyrA-like_dom"/>
</dbReference>
<keyword evidence="4" id="KW-0482">Metalloprotease</keyword>
<keyword evidence="2" id="KW-0472">Membrane</keyword>
<evidence type="ECO:0000256" key="1">
    <source>
        <dbReference type="SAM" id="MobiDB-lite"/>
    </source>
</evidence>
<feature type="transmembrane region" description="Helical" evidence="2">
    <location>
        <begin position="235"/>
        <end position="254"/>
    </location>
</feature>
<keyword evidence="2" id="KW-1133">Transmembrane helix</keyword>
<evidence type="ECO:0000259" key="3">
    <source>
        <dbReference type="Pfam" id="PF02517"/>
    </source>
</evidence>
<feature type="transmembrane region" description="Helical" evidence="2">
    <location>
        <begin position="39"/>
        <end position="63"/>
    </location>
</feature>
<reference evidence="4 5" key="1">
    <citation type="submission" date="2020-10" db="EMBL/GenBank/DDBJ databases">
        <title>Connecting structure to function with the recovery of over 1000 high-quality activated sludge metagenome-assembled genomes encoding full-length rRNA genes using long-read sequencing.</title>
        <authorList>
            <person name="Singleton C.M."/>
            <person name="Petriglieri F."/>
            <person name="Kristensen J.M."/>
            <person name="Kirkegaard R.H."/>
            <person name="Michaelsen T.Y."/>
            <person name="Andersen M.H."/>
            <person name="Karst S.M."/>
            <person name="Dueholm M.S."/>
            <person name="Nielsen P.H."/>
            <person name="Albertsen M."/>
        </authorList>
    </citation>
    <scope>NUCLEOTIDE SEQUENCE [LARGE SCALE GENOMIC DNA]</scope>
    <source>
        <strain evidence="4">Lyne_18-Q3-R50-59_MAXAC.006</strain>
    </source>
</reference>
<dbReference type="GO" id="GO:0004175">
    <property type="term" value="F:endopeptidase activity"/>
    <property type="evidence" value="ECO:0007669"/>
    <property type="project" value="UniProtKB-ARBA"/>
</dbReference>
<feature type="transmembrane region" description="Helical" evidence="2">
    <location>
        <begin position="113"/>
        <end position="138"/>
    </location>
</feature>
<dbReference type="GO" id="GO:0080120">
    <property type="term" value="P:CAAX-box protein maturation"/>
    <property type="evidence" value="ECO:0007669"/>
    <property type="project" value="UniProtKB-ARBA"/>
</dbReference>
<feature type="domain" description="CAAX prenyl protease 2/Lysostaphin resistance protein A-like" evidence="3">
    <location>
        <begin position="84"/>
        <end position="247"/>
    </location>
</feature>
<feature type="compositionally biased region" description="Low complexity" evidence="1">
    <location>
        <begin position="316"/>
        <end position="329"/>
    </location>
</feature>
<evidence type="ECO:0000313" key="5">
    <source>
        <dbReference type="Proteomes" id="UP000727993"/>
    </source>
</evidence>
<feature type="transmembrane region" description="Helical" evidence="2">
    <location>
        <begin position="186"/>
        <end position="203"/>
    </location>
</feature>